<dbReference type="STRING" id="180332.GCA_000797495_05314"/>
<gene>
    <name evidence="1" type="ORF">DSM106044_03169</name>
</gene>
<dbReference type="EMBL" id="QGQD01000060">
    <property type="protein sequence ID" value="TLD00079.1"/>
    <property type="molecule type" value="Genomic_DNA"/>
</dbReference>
<dbReference type="Proteomes" id="UP000306509">
    <property type="component" value="Unassembled WGS sequence"/>
</dbReference>
<proteinExistence type="predicted"/>
<evidence type="ECO:0000313" key="1">
    <source>
        <dbReference type="EMBL" id="TLD00079.1"/>
    </source>
</evidence>
<dbReference type="RefSeq" id="WP_027292561.1">
    <property type="nucleotide sequence ID" value="NZ_QGQD01000060.1"/>
</dbReference>
<reference evidence="1 2" key="1">
    <citation type="journal article" date="2019" name="Anaerobe">
        <title>Detection of Robinsoniella peoriensis in multiple bone samples of a trauma patient.</title>
        <authorList>
            <person name="Schrottner P."/>
            <person name="Hartwich K."/>
            <person name="Bunk B."/>
            <person name="Schober I."/>
            <person name="Helbig S."/>
            <person name="Rudolph W.W."/>
            <person name="Gunzer F."/>
        </authorList>
    </citation>
    <scope>NUCLEOTIDE SEQUENCE [LARGE SCALE GENOMIC DNA]</scope>
    <source>
        <strain evidence="1 2">DSM 106044</strain>
    </source>
</reference>
<accession>A0A4U8Q6H7</accession>
<protein>
    <submittedName>
        <fullName evidence="1">Uncharacterized protein</fullName>
    </submittedName>
</protein>
<evidence type="ECO:0000313" key="2">
    <source>
        <dbReference type="Proteomes" id="UP000306509"/>
    </source>
</evidence>
<dbReference type="AlphaFoldDB" id="A0A4U8Q6H7"/>
<comment type="caution">
    <text evidence="1">The sequence shown here is derived from an EMBL/GenBank/DDBJ whole genome shotgun (WGS) entry which is preliminary data.</text>
</comment>
<organism evidence="1 2">
    <name type="scientific">Robinsoniella peoriensis</name>
    <dbReference type="NCBI Taxonomy" id="180332"/>
    <lineage>
        <taxon>Bacteria</taxon>
        <taxon>Bacillati</taxon>
        <taxon>Bacillota</taxon>
        <taxon>Clostridia</taxon>
        <taxon>Lachnospirales</taxon>
        <taxon>Lachnospiraceae</taxon>
        <taxon>Robinsoniella</taxon>
    </lineage>
</organism>
<keyword evidence="2" id="KW-1185">Reference proteome</keyword>
<sequence length="119" mass="13062">MKASNQLTILNIEEHTYEDICTHDTTTGLIECTHAQDQGCVRVTEIQGKSEQVQSTLGKNLLDLTKLTPKVGNDIGISSYNVKDAFSLTLSCTSPKMYSLIFFELNGLTVGKTYKPSSV</sequence>
<name>A0A4U8Q6H7_9FIRM</name>